<evidence type="ECO:0008006" key="3">
    <source>
        <dbReference type="Google" id="ProtNLM"/>
    </source>
</evidence>
<reference evidence="1 2" key="1">
    <citation type="submission" date="2014-12" db="EMBL/GenBank/DDBJ databases">
        <title>Whole genome sequencing of Sphingobium xenophagum OW59.</title>
        <authorList>
            <person name="Ohta Y."/>
            <person name="Nishi S."/>
            <person name="Hatada Y."/>
        </authorList>
    </citation>
    <scope>NUCLEOTIDE SEQUENCE [LARGE SCALE GENOMIC DNA]</scope>
    <source>
        <strain evidence="1 2">OW59</strain>
    </source>
</reference>
<gene>
    <name evidence="1" type="ORF">MBESOW_P0022</name>
</gene>
<sequence length="88" mass="10119">MFTHHAEARMQQRGISQQAVDALMAYGEYRRHRGAEVCYFTRQSRSHMLKDMGKSAFLKLEKALDAYLVVGDDGAIITAGHRHHRLKF</sequence>
<keyword evidence="2" id="KW-1185">Reference proteome</keyword>
<comment type="caution">
    <text evidence="1">The sequence shown here is derived from an EMBL/GenBank/DDBJ whole genome shotgun (WGS) entry which is preliminary data.</text>
</comment>
<dbReference type="InterPro" id="IPR025354">
    <property type="entry name" value="DUF4258"/>
</dbReference>
<dbReference type="RefSeq" id="WP_066559789.1">
    <property type="nucleotide sequence ID" value="NZ_BBQY01000001.1"/>
</dbReference>
<dbReference type="Pfam" id="PF14076">
    <property type="entry name" value="DUF4258"/>
    <property type="match status" value="1"/>
</dbReference>
<evidence type="ECO:0000313" key="1">
    <source>
        <dbReference type="EMBL" id="GBH28770.1"/>
    </source>
</evidence>
<protein>
    <recommendedName>
        <fullName evidence="3">DUF4258 domain-containing protein</fullName>
    </recommendedName>
</protein>
<proteinExistence type="predicted"/>
<name>A0A401IWJ3_SPHXE</name>
<accession>A0A401IWJ3</accession>
<dbReference type="Proteomes" id="UP000290975">
    <property type="component" value="Unassembled WGS sequence"/>
</dbReference>
<evidence type="ECO:0000313" key="2">
    <source>
        <dbReference type="Proteomes" id="UP000290975"/>
    </source>
</evidence>
<dbReference type="AlphaFoldDB" id="A0A401IWJ3"/>
<dbReference type="EMBL" id="BBQY01000001">
    <property type="protein sequence ID" value="GBH28770.1"/>
    <property type="molecule type" value="Genomic_DNA"/>
</dbReference>
<organism evidence="1 2">
    <name type="scientific">Sphingobium xenophagum</name>
    <dbReference type="NCBI Taxonomy" id="121428"/>
    <lineage>
        <taxon>Bacteria</taxon>
        <taxon>Pseudomonadati</taxon>
        <taxon>Pseudomonadota</taxon>
        <taxon>Alphaproteobacteria</taxon>
        <taxon>Sphingomonadales</taxon>
        <taxon>Sphingomonadaceae</taxon>
        <taxon>Sphingobium</taxon>
    </lineage>
</organism>